<dbReference type="STRING" id="1838286.Verru16b_02450"/>
<evidence type="ECO:0000256" key="10">
    <source>
        <dbReference type="SAM" id="Phobius"/>
    </source>
</evidence>
<proteinExistence type="predicted"/>
<keyword evidence="4" id="KW-0808">Transferase</keyword>
<dbReference type="SMART" id="SM00448">
    <property type="entry name" value="REC"/>
    <property type="match status" value="1"/>
</dbReference>
<evidence type="ECO:0000256" key="3">
    <source>
        <dbReference type="ARBA" id="ARBA00022553"/>
    </source>
</evidence>
<dbReference type="InterPro" id="IPR001789">
    <property type="entry name" value="Sig_transdc_resp-reg_receiver"/>
</dbReference>
<dbReference type="OrthoDB" id="9792270at2"/>
<dbReference type="CDD" id="cd00082">
    <property type="entry name" value="HisKA"/>
    <property type="match status" value="1"/>
</dbReference>
<dbReference type="SUPFAM" id="SSF52172">
    <property type="entry name" value="CheY-like"/>
    <property type="match status" value="1"/>
</dbReference>
<dbReference type="SMART" id="SM00091">
    <property type="entry name" value="PAS"/>
    <property type="match status" value="2"/>
</dbReference>
<dbReference type="EC" id="2.7.13.3" evidence="2"/>
<evidence type="ECO:0000256" key="5">
    <source>
        <dbReference type="ARBA" id="ARBA00022741"/>
    </source>
</evidence>
<evidence type="ECO:0000259" key="12">
    <source>
        <dbReference type="PROSITE" id="PS50110"/>
    </source>
</evidence>
<keyword evidence="10" id="KW-0812">Transmembrane</keyword>
<dbReference type="Gene3D" id="3.30.565.10">
    <property type="entry name" value="Histidine kinase-like ATPase, C-terminal domain"/>
    <property type="match status" value="1"/>
</dbReference>
<dbReference type="SMART" id="SM00388">
    <property type="entry name" value="HisKA"/>
    <property type="match status" value="1"/>
</dbReference>
<protein>
    <recommendedName>
        <fullName evidence="2">histidine kinase</fullName>
        <ecNumber evidence="2">2.7.13.3</ecNumber>
    </recommendedName>
</protein>
<dbReference type="InterPro" id="IPR036097">
    <property type="entry name" value="HisK_dim/P_sf"/>
</dbReference>
<evidence type="ECO:0000256" key="8">
    <source>
        <dbReference type="ARBA" id="ARBA00023012"/>
    </source>
</evidence>
<evidence type="ECO:0000256" key="9">
    <source>
        <dbReference type="PROSITE-ProRule" id="PRU00169"/>
    </source>
</evidence>
<reference evidence="15 16" key="1">
    <citation type="submission" date="2016-06" db="EMBL/GenBank/DDBJ databases">
        <title>Three novel species with peptidoglycan cell walls form the new genus Lacunisphaera gen. nov. in the family Opitutaceae of the verrucomicrobial subdivision 4.</title>
        <authorList>
            <person name="Rast P."/>
            <person name="Gloeckner I."/>
            <person name="Jogler M."/>
            <person name="Boedeker C."/>
            <person name="Jeske O."/>
            <person name="Wiegand S."/>
            <person name="Reinhardt R."/>
            <person name="Schumann P."/>
            <person name="Rohde M."/>
            <person name="Spring S."/>
            <person name="Gloeckner F.O."/>
            <person name="Jogler C."/>
        </authorList>
    </citation>
    <scope>NUCLEOTIDE SEQUENCE [LARGE SCALE GENOMIC DNA]</scope>
    <source>
        <strain evidence="15 16">IG16b</strain>
    </source>
</reference>
<dbReference type="Pfam" id="PF00512">
    <property type="entry name" value="HisKA"/>
    <property type="match status" value="1"/>
</dbReference>
<dbReference type="InterPro" id="IPR000700">
    <property type="entry name" value="PAS-assoc_C"/>
</dbReference>
<dbReference type="KEGG" id="obg:Verru16b_02450"/>
<evidence type="ECO:0000259" key="11">
    <source>
        <dbReference type="PROSITE" id="PS50109"/>
    </source>
</evidence>
<dbReference type="PROSITE" id="PS50109">
    <property type="entry name" value="HIS_KIN"/>
    <property type="match status" value="1"/>
</dbReference>
<dbReference type="Gene3D" id="1.10.287.130">
    <property type="match status" value="1"/>
</dbReference>
<dbReference type="Gene3D" id="3.30.450.20">
    <property type="entry name" value="PAS domain"/>
    <property type="match status" value="1"/>
</dbReference>
<dbReference type="PANTHER" id="PTHR43065">
    <property type="entry name" value="SENSOR HISTIDINE KINASE"/>
    <property type="match status" value="1"/>
</dbReference>
<evidence type="ECO:0000256" key="4">
    <source>
        <dbReference type="ARBA" id="ARBA00022679"/>
    </source>
</evidence>
<dbReference type="InterPro" id="IPR005467">
    <property type="entry name" value="His_kinase_dom"/>
</dbReference>
<dbReference type="Pfam" id="PF00989">
    <property type="entry name" value="PAS"/>
    <property type="match status" value="1"/>
</dbReference>
<evidence type="ECO:0000256" key="6">
    <source>
        <dbReference type="ARBA" id="ARBA00022777"/>
    </source>
</evidence>
<evidence type="ECO:0000313" key="16">
    <source>
        <dbReference type="Proteomes" id="UP000095228"/>
    </source>
</evidence>
<dbReference type="InterPro" id="IPR004358">
    <property type="entry name" value="Sig_transdc_His_kin-like_C"/>
</dbReference>
<dbReference type="Pfam" id="PF00072">
    <property type="entry name" value="Response_reg"/>
    <property type="match status" value="1"/>
</dbReference>
<dbReference type="InterPro" id="IPR001610">
    <property type="entry name" value="PAC"/>
</dbReference>
<dbReference type="Gene3D" id="3.40.50.2300">
    <property type="match status" value="1"/>
</dbReference>
<evidence type="ECO:0000259" key="14">
    <source>
        <dbReference type="PROSITE" id="PS50113"/>
    </source>
</evidence>
<feature type="modified residue" description="4-aspartylphosphate" evidence="9">
    <location>
        <position position="765"/>
    </location>
</feature>
<keyword evidence="10" id="KW-0472">Membrane</keyword>
<dbReference type="SMART" id="SM00387">
    <property type="entry name" value="HATPase_c"/>
    <property type="match status" value="1"/>
</dbReference>
<dbReference type="PROSITE" id="PS50112">
    <property type="entry name" value="PAS"/>
    <property type="match status" value="1"/>
</dbReference>
<dbReference type="CDD" id="cd00130">
    <property type="entry name" value="PAS"/>
    <property type="match status" value="1"/>
</dbReference>
<feature type="domain" description="PAS" evidence="13">
    <location>
        <begin position="225"/>
        <end position="295"/>
    </location>
</feature>
<feature type="transmembrane region" description="Helical" evidence="10">
    <location>
        <begin position="96"/>
        <end position="116"/>
    </location>
</feature>
<keyword evidence="3 9" id="KW-0597">Phosphoprotein</keyword>
<feature type="domain" description="Response regulatory" evidence="12">
    <location>
        <begin position="714"/>
        <end position="831"/>
    </location>
</feature>
<dbReference type="PROSITE" id="PS50113">
    <property type="entry name" value="PAC"/>
    <property type="match status" value="1"/>
</dbReference>
<dbReference type="SUPFAM" id="SSF55874">
    <property type="entry name" value="ATPase domain of HSP90 chaperone/DNA topoisomerase II/histidine kinase"/>
    <property type="match status" value="1"/>
</dbReference>
<keyword evidence="5" id="KW-0547">Nucleotide-binding</keyword>
<sequence>MQPVIVQMIIMLHAAFGCMFLFMHWQHPTRFARLFAQSWLLEAVRVGIIYSQLNHPGGFSHWHSLSDCLNLVVTWWLLAGAADLAGVRLPPWLGRWILGGGIPVILGLRYVAPAALESFGLAGPRAVFWSVFVELTFIHLLITLARAAMLFWFIRMWRATRLPGTILAIIFIGPYIVFALAVPVQYYLTYYPEWIYGVWAARVLGFSLGLVMLLFDRQLREQRERERAYRRIVETTHDLIWTVDAAGCWSSVNPAARGIYGCAPAQLLGRPFLDWVIPAQRAADAQVFERIKAGQPVFDHETIHRRQDGSLVNLTFDAAVLRDEQGRVIGATGTARDITEQKQAEARVRRLANFPELNPNPVLEFTAEGMLAYQNPAALAMVAKMGLERLDQLWPAETAAIVGECLKSGQPRLRLVTEQGRTTLSWSFYPIVPEGVVHCYIGDITERTQLEGRLRQAQKMEAVGQLAGGVAHDFNNLLTAIIGHLGLLQTGRTLPPDMAESLAEISLAANRAANLTGQLLAFSRLQVVSMRSLDLNEAVSQLAKLLRRLLGEDIAMQLDFAPERLGFRGDASMIDQVVINLAVNARDAMPGGGVLRITTGHETRTARTGNEPARGPAPGEYVRLTVSDSGQGIPPEVLPKIFEPFFTTKEVGKGTGLGLATAFGIIQQHDGWIEVDSEPGRGTTFRVYLPRLADLPAGAQASRPAAARRGQGELILLVEDEPAVREIGVRALTGQGYRVLSAAHSQAALELWREHQADITLLLTDLIMPGGMSGLQLSRLLLAERPDLRVIYSSGYSREIAGKELAMEDGVNYLAKPYELEDLYRIVRDAIDGGRSRPPFPEA</sequence>
<gene>
    <name evidence="15" type="ORF">Verru16b_02450</name>
</gene>
<dbReference type="Proteomes" id="UP000095228">
    <property type="component" value="Chromosome"/>
</dbReference>
<evidence type="ECO:0000256" key="2">
    <source>
        <dbReference type="ARBA" id="ARBA00012438"/>
    </source>
</evidence>
<keyword evidence="8" id="KW-0902">Two-component regulatory system</keyword>
<feature type="domain" description="PAC" evidence="14">
    <location>
        <begin position="298"/>
        <end position="350"/>
    </location>
</feature>
<feature type="transmembrane region" description="Helical" evidence="10">
    <location>
        <begin position="166"/>
        <end position="188"/>
    </location>
</feature>
<dbReference type="SUPFAM" id="SSF47384">
    <property type="entry name" value="Homodimeric domain of signal transducing histidine kinase"/>
    <property type="match status" value="1"/>
</dbReference>
<feature type="transmembrane region" description="Helical" evidence="10">
    <location>
        <begin position="6"/>
        <end position="22"/>
    </location>
</feature>
<evidence type="ECO:0000256" key="1">
    <source>
        <dbReference type="ARBA" id="ARBA00000085"/>
    </source>
</evidence>
<dbReference type="InterPro" id="IPR013767">
    <property type="entry name" value="PAS_fold"/>
</dbReference>
<evidence type="ECO:0000256" key="7">
    <source>
        <dbReference type="ARBA" id="ARBA00022840"/>
    </source>
</evidence>
<keyword evidence="10" id="KW-1133">Transmembrane helix</keyword>
<feature type="domain" description="Histidine kinase" evidence="11">
    <location>
        <begin position="469"/>
        <end position="693"/>
    </location>
</feature>
<keyword evidence="16" id="KW-1185">Reference proteome</keyword>
<keyword evidence="6" id="KW-0418">Kinase</keyword>
<dbReference type="PANTHER" id="PTHR43065:SF42">
    <property type="entry name" value="TWO-COMPONENT SENSOR PPRA"/>
    <property type="match status" value="1"/>
</dbReference>
<dbReference type="InterPro" id="IPR000014">
    <property type="entry name" value="PAS"/>
</dbReference>
<dbReference type="InterPro" id="IPR011006">
    <property type="entry name" value="CheY-like_superfamily"/>
</dbReference>
<dbReference type="GO" id="GO:0000155">
    <property type="term" value="F:phosphorelay sensor kinase activity"/>
    <property type="evidence" value="ECO:0007669"/>
    <property type="project" value="InterPro"/>
</dbReference>
<dbReference type="InterPro" id="IPR036890">
    <property type="entry name" value="HATPase_C_sf"/>
</dbReference>
<dbReference type="EMBL" id="CP016094">
    <property type="protein sequence ID" value="AOS45369.1"/>
    <property type="molecule type" value="Genomic_DNA"/>
</dbReference>
<dbReference type="RefSeq" id="WP_069962525.1">
    <property type="nucleotide sequence ID" value="NZ_CP016094.1"/>
</dbReference>
<dbReference type="AlphaFoldDB" id="A0A1D8AWV1"/>
<keyword evidence="7" id="KW-0067">ATP-binding</keyword>
<dbReference type="GO" id="GO:0006355">
    <property type="term" value="P:regulation of DNA-templated transcription"/>
    <property type="evidence" value="ECO:0007669"/>
    <property type="project" value="InterPro"/>
</dbReference>
<feature type="transmembrane region" description="Helical" evidence="10">
    <location>
        <begin position="128"/>
        <end position="154"/>
    </location>
</feature>
<dbReference type="InterPro" id="IPR035965">
    <property type="entry name" value="PAS-like_dom_sf"/>
</dbReference>
<dbReference type="InterPro" id="IPR003594">
    <property type="entry name" value="HATPase_dom"/>
</dbReference>
<dbReference type="NCBIfam" id="TIGR00229">
    <property type="entry name" value="sensory_box"/>
    <property type="match status" value="1"/>
</dbReference>
<comment type="catalytic activity">
    <reaction evidence="1">
        <text>ATP + protein L-histidine = ADP + protein N-phospho-L-histidine.</text>
        <dbReference type="EC" id="2.7.13.3"/>
    </reaction>
</comment>
<accession>A0A1D8AWV1</accession>
<dbReference type="InterPro" id="IPR003661">
    <property type="entry name" value="HisK_dim/P_dom"/>
</dbReference>
<feature type="transmembrane region" description="Helical" evidence="10">
    <location>
        <begin position="194"/>
        <end position="215"/>
    </location>
</feature>
<evidence type="ECO:0000259" key="13">
    <source>
        <dbReference type="PROSITE" id="PS50112"/>
    </source>
</evidence>
<dbReference type="PROSITE" id="PS50110">
    <property type="entry name" value="RESPONSE_REGULATORY"/>
    <property type="match status" value="1"/>
</dbReference>
<organism evidence="15 16">
    <name type="scientific">Lacunisphaera limnophila</name>
    <dbReference type="NCBI Taxonomy" id="1838286"/>
    <lineage>
        <taxon>Bacteria</taxon>
        <taxon>Pseudomonadati</taxon>
        <taxon>Verrucomicrobiota</taxon>
        <taxon>Opitutia</taxon>
        <taxon>Opitutales</taxon>
        <taxon>Opitutaceae</taxon>
        <taxon>Lacunisphaera</taxon>
    </lineage>
</organism>
<dbReference type="Pfam" id="PF02518">
    <property type="entry name" value="HATPase_c"/>
    <property type="match status" value="1"/>
</dbReference>
<dbReference type="SMART" id="SM00086">
    <property type="entry name" value="PAC"/>
    <property type="match status" value="1"/>
</dbReference>
<dbReference type="SUPFAM" id="SSF55785">
    <property type="entry name" value="PYP-like sensor domain (PAS domain)"/>
    <property type="match status" value="1"/>
</dbReference>
<name>A0A1D8AWV1_9BACT</name>
<dbReference type="GO" id="GO:0005524">
    <property type="term" value="F:ATP binding"/>
    <property type="evidence" value="ECO:0007669"/>
    <property type="project" value="UniProtKB-KW"/>
</dbReference>
<dbReference type="PRINTS" id="PR00344">
    <property type="entry name" value="BCTRLSENSOR"/>
</dbReference>
<evidence type="ECO:0000313" key="15">
    <source>
        <dbReference type="EMBL" id="AOS45369.1"/>
    </source>
</evidence>